<keyword evidence="4" id="KW-0378">Hydrolase</keyword>
<organism evidence="11 12">
    <name type="scientific">Sphaerisporangium aureirubrum</name>
    <dbReference type="NCBI Taxonomy" id="1544736"/>
    <lineage>
        <taxon>Bacteria</taxon>
        <taxon>Bacillati</taxon>
        <taxon>Actinomycetota</taxon>
        <taxon>Actinomycetes</taxon>
        <taxon>Streptosporangiales</taxon>
        <taxon>Streptosporangiaceae</taxon>
        <taxon>Sphaerisporangium</taxon>
    </lineage>
</organism>
<keyword evidence="3 8" id="KW-0732">Signal</keyword>
<keyword evidence="5" id="KW-0720">Serine protease</keyword>
<dbReference type="PIRSF" id="PIRSF001134">
    <property type="entry name" value="Streptogrisin"/>
    <property type="match status" value="1"/>
</dbReference>
<dbReference type="InterPro" id="IPR043504">
    <property type="entry name" value="Peptidase_S1_PA_chymotrypsin"/>
</dbReference>
<evidence type="ECO:0000313" key="11">
    <source>
        <dbReference type="EMBL" id="MFC6085136.1"/>
    </source>
</evidence>
<evidence type="ECO:0000256" key="2">
    <source>
        <dbReference type="ARBA" id="ARBA00022670"/>
    </source>
</evidence>
<accession>A0ABW1NPJ0</accession>
<name>A0ABW1NPJ0_9ACTN</name>
<dbReference type="SUPFAM" id="SSF50494">
    <property type="entry name" value="Trypsin-like serine proteases"/>
    <property type="match status" value="1"/>
</dbReference>
<feature type="signal peptide" evidence="8">
    <location>
        <begin position="1"/>
        <end position="27"/>
    </location>
</feature>
<evidence type="ECO:0000256" key="5">
    <source>
        <dbReference type="ARBA" id="ARBA00022825"/>
    </source>
</evidence>
<keyword evidence="6" id="KW-0865">Zymogen</keyword>
<dbReference type="PRINTS" id="PR00861">
    <property type="entry name" value="ALYTICPTASE"/>
</dbReference>
<proteinExistence type="inferred from homology"/>
<dbReference type="InterPro" id="IPR009003">
    <property type="entry name" value="Peptidase_S1_PA"/>
</dbReference>
<evidence type="ECO:0000259" key="10">
    <source>
        <dbReference type="Pfam" id="PF02983"/>
    </source>
</evidence>
<dbReference type="InterPro" id="IPR004236">
    <property type="entry name" value="Pept_S1_alpha_lytic"/>
</dbReference>
<dbReference type="EMBL" id="JBHSRF010000056">
    <property type="protein sequence ID" value="MFC6085136.1"/>
    <property type="molecule type" value="Genomic_DNA"/>
</dbReference>
<evidence type="ECO:0000256" key="4">
    <source>
        <dbReference type="ARBA" id="ARBA00022801"/>
    </source>
</evidence>
<comment type="similarity">
    <text evidence="1">Belongs to the peptidase S1 family.</text>
</comment>
<feature type="chain" id="PRO_5046007208" evidence="8">
    <location>
        <begin position="28"/>
        <end position="403"/>
    </location>
</feature>
<evidence type="ECO:0000256" key="7">
    <source>
        <dbReference type="ARBA" id="ARBA00023157"/>
    </source>
</evidence>
<dbReference type="RefSeq" id="WP_380758952.1">
    <property type="nucleotide sequence ID" value="NZ_JBHSRF010000056.1"/>
</dbReference>
<gene>
    <name evidence="11" type="ORF">ACFP1K_28505</name>
</gene>
<keyword evidence="2" id="KW-0645">Protease</keyword>
<evidence type="ECO:0000256" key="3">
    <source>
        <dbReference type="ARBA" id="ARBA00022729"/>
    </source>
</evidence>
<comment type="caution">
    <text evidence="11">The sequence shown here is derived from an EMBL/GenBank/DDBJ whole genome shotgun (WGS) entry which is preliminary data.</text>
</comment>
<dbReference type="Gene3D" id="3.30.300.50">
    <property type="match status" value="2"/>
</dbReference>
<dbReference type="InterPro" id="IPR035070">
    <property type="entry name" value="Streptogrisin_prodomain"/>
</dbReference>
<dbReference type="InterPro" id="IPR001254">
    <property type="entry name" value="Trypsin_dom"/>
</dbReference>
<protein>
    <submittedName>
        <fullName evidence="11">S1 family peptidase</fullName>
    </submittedName>
</protein>
<dbReference type="Gene3D" id="2.40.10.10">
    <property type="entry name" value="Trypsin-like serine proteases"/>
    <property type="match status" value="2"/>
</dbReference>
<evidence type="ECO:0000313" key="12">
    <source>
        <dbReference type="Proteomes" id="UP001596137"/>
    </source>
</evidence>
<keyword evidence="12" id="KW-1185">Reference proteome</keyword>
<dbReference type="CDD" id="cd21112">
    <property type="entry name" value="alphaLP-like"/>
    <property type="match status" value="1"/>
</dbReference>
<reference evidence="12" key="1">
    <citation type="journal article" date="2019" name="Int. J. Syst. Evol. Microbiol.">
        <title>The Global Catalogue of Microorganisms (GCM) 10K type strain sequencing project: providing services to taxonomists for standard genome sequencing and annotation.</title>
        <authorList>
            <consortium name="The Broad Institute Genomics Platform"/>
            <consortium name="The Broad Institute Genome Sequencing Center for Infectious Disease"/>
            <person name="Wu L."/>
            <person name="Ma J."/>
        </authorList>
    </citation>
    <scope>NUCLEOTIDE SEQUENCE [LARGE SCALE GENOMIC DNA]</scope>
    <source>
        <strain evidence="12">JCM 30346</strain>
    </source>
</reference>
<dbReference type="InterPro" id="IPR001316">
    <property type="entry name" value="Pept_S1A_streptogrisin"/>
</dbReference>
<feature type="domain" description="Peptidase S1" evidence="9">
    <location>
        <begin position="202"/>
        <end position="377"/>
    </location>
</feature>
<dbReference type="Pfam" id="PF02983">
    <property type="entry name" value="Pro_Al_protease"/>
    <property type="match status" value="1"/>
</dbReference>
<sequence>MFRRHTFGTACVLAAVALSLVAGPVVTDGPAAGATVAPAVRQPPPPGMIAALQRDLGLTKEQAEARLLNEARLMPIEARLRVALGDRFGGSWLSGTTANTLVVATVSKADIPAILTAGARPEIVARSLAQLRPIKQKLDEALPAHPRAGSVRYIDVRNNKVVVLSAAPEKAEEIIETVGVEKGVVSVVPSLESPKALDEVRGGDAYYIGDANRCSVGFAVTKGNLNGFVSAGHCGKQGAITTGVNRTAQGVFQGSAFPGDDYAWIAVNTKWTLKPAVSNGGVGEGGTLPVAGARVAIEGSSVCRAGSTTDWYCGIIQQRDASVTYPEGTIFEVTRTSVCAEPGDSGGSFISIDQAQGVTSGGSGDCTTGGITYFQPIGEILIAYGLTLLTTRAPLPPATPAAP</sequence>
<evidence type="ECO:0000256" key="6">
    <source>
        <dbReference type="ARBA" id="ARBA00023145"/>
    </source>
</evidence>
<dbReference type="Pfam" id="PF00089">
    <property type="entry name" value="Trypsin"/>
    <property type="match status" value="1"/>
</dbReference>
<evidence type="ECO:0000256" key="8">
    <source>
        <dbReference type="SAM" id="SignalP"/>
    </source>
</evidence>
<evidence type="ECO:0000256" key="1">
    <source>
        <dbReference type="ARBA" id="ARBA00007664"/>
    </source>
</evidence>
<evidence type="ECO:0000259" key="9">
    <source>
        <dbReference type="Pfam" id="PF00089"/>
    </source>
</evidence>
<dbReference type="Proteomes" id="UP001596137">
    <property type="component" value="Unassembled WGS sequence"/>
</dbReference>
<keyword evidence="7" id="KW-1015">Disulfide bond</keyword>
<feature type="domain" description="Peptidase S1A alpha-lytic prodomain" evidence="10">
    <location>
        <begin position="126"/>
        <end position="181"/>
    </location>
</feature>